<evidence type="ECO:0000313" key="8">
    <source>
        <dbReference type="EMBL" id="WPL17693.1"/>
    </source>
</evidence>
<keyword evidence="6 7" id="KW-0472">Membrane</keyword>
<feature type="transmembrane region" description="Helical" evidence="7">
    <location>
        <begin position="12"/>
        <end position="35"/>
    </location>
</feature>
<reference evidence="8 9" key="1">
    <citation type="journal article" date="2023" name="Microorganisms">
        <title>Thiorhodovibrio frisius and Trv. litoralis spp. nov., Two Novel Members from a Clade of Fastidious Purple Sulfur Bacteria That Exhibit Unique Red-Shifted Light-Harvesting Capabilities.</title>
        <authorList>
            <person name="Methner A."/>
            <person name="Kuzyk S.B."/>
            <person name="Petersen J."/>
            <person name="Bauer S."/>
            <person name="Brinkmann H."/>
            <person name="Sichau K."/>
            <person name="Wanner G."/>
            <person name="Wolf J."/>
            <person name="Neumann-Schaal M."/>
            <person name="Henke P."/>
            <person name="Tank M."/>
            <person name="Sproer C."/>
            <person name="Bunk B."/>
            <person name="Overmann J."/>
        </authorList>
    </citation>
    <scope>NUCLEOTIDE SEQUENCE [LARGE SCALE GENOMIC DNA]</scope>
    <source>
        <strain evidence="8 9">DSM 6702</strain>
    </source>
</reference>
<accession>A0ABZ0S9G7</accession>
<keyword evidence="9" id="KW-1185">Reference proteome</keyword>
<feature type="transmembrane region" description="Helical" evidence="7">
    <location>
        <begin position="381"/>
        <end position="400"/>
    </location>
</feature>
<dbReference type="PANTHER" id="PTHR30250">
    <property type="entry name" value="PST FAMILY PREDICTED COLANIC ACID TRANSPORTER"/>
    <property type="match status" value="1"/>
</dbReference>
<gene>
    <name evidence="8" type="primary">wzxC</name>
    <name evidence="8" type="ORF">Thiowin_02732</name>
</gene>
<evidence type="ECO:0000256" key="1">
    <source>
        <dbReference type="ARBA" id="ARBA00004651"/>
    </source>
</evidence>
<keyword evidence="3" id="KW-1003">Cell membrane</keyword>
<evidence type="ECO:0000256" key="3">
    <source>
        <dbReference type="ARBA" id="ARBA00022475"/>
    </source>
</evidence>
<dbReference type="EMBL" id="CP121472">
    <property type="protein sequence ID" value="WPL17693.1"/>
    <property type="molecule type" value="Genomic_DNA"/>
</dbReference>
<feature type="transmembrane region" description="Helical" evidence="7">
    <location>
        <begin position="448"/>
        <end position="470"/>
    </location>
</feature>
<evidence type="ECO:0000256" key="2">
    <source>
        <dbReference type="ARBA" id="ARBA00007430"/>
    </source>
</evidence>
<dbReference type="Pfam" id="PF13440">
    <property type="entry name" value="Polysacc_synt_3"/>
    <property type="match status" value="1"/>
</dbReference>
<sequence>MKGTHSLPKGALLSGSAKILGKVIGFVSTLILARLLTPADFGLIAAVSVVLYLFDVLGNAATEQYIMQIQRLRANDLTTAWTINLLLKSMLALLLAVLSPWVAAILNKPEITLAIAVSALVLPLTALKSRSLLQLKRQIRYEGLFWLALVEKLAAFATVLIGALVLKSYWAFIFADLVSSVVAVAFSYLWFGKGPRFTLACWRQQLRFSSWMMGKNLIGYLRSQIDTVLVSRYFSASILGQYHLSRDLAMMPGHYILSPAVEPVLSSLRNSVDRRHDQFRQVSAILVLTFLLTLPLAFFFGSFGSEVARVVLGVQWKMAGPLLGILAWLLVYWGCVYVIELPLIASGRVRALFWFDALSLAVVSLTLYVALKYNAGINEFALYRVAAGVMTTILLIAYVYHRHLAFAIEVLGWGLVIGLSAFLSANLSEACLNLLEFSAQTEDLAETTIQLSVASVVYALSYLGLIILVFSLDKKTSTGAEIRGWAIQLVEHYGKQA</sequence>
<feature type="transmembrane region" description="Helical" evidence="7">
    <location>
        <begin position="169"/>
        <end position="191"/>
    </location>
</feature>
<dbReference type="InterPro" id="IPR050833">
    <property type="entry name" value="Poly_Biosynth_Transport"/>
</dbReference>
<comment type="subcellular location">
    <subcellularLocation>
        <location evidence="1">Cell membrane</location>
        <topology evidence="1">Multi-pass membrane protein</topology>
    </subcellularLocation>
</comment>
<feature type="transmembrane region" description="Helical" evidence="7">
    <location>
        <begin position="83"/>
        <end position="105"/>
    </location>
</feature>
<feature type="transmembrane region" description="Helical" evidence="7">
    <location>
        <begin position="111"/>
        <end position="127"/>
    </location>
</feature>
<comment type="similarity">
    <text evidence="2">Belongs to the polysaccharide synthase family.</text>
</comment>
<feature type="transmembrane region" description="Helical" evidence="7">
    <location>
        <begin position="282"/>
        <end position="301"/>
    </location>
</feature>
<feature type="transmembrane region" description="Helical" evidence="7">
    <location>
        <begin position="41"/>
        <end position="62"/>
    </location>
</feature>
<dbReference type="PANTHER" id="PTHR30250:SF10">
    <property type="entry name" value="LIPOPOLYSACCHARIDE BIOSYNTHESIS PROTEIN WZXC"/>
    <property type="match status" value="1"/>
</dbReference>
<evidence type="ECO:0000256" key="5">
    <source>
        <dbReference type="ARBA" id="ARBA00022989"/>
    </source>
</evidence>
<feature type="transmembrane region" description="Helical" evidence="7">
    <location>
        <begin position="407"/>
        <end position="428"/>
    </location>
</feature>
<proteinExistence type="inferred from homology"/>
<name>A0ABZ0S9G7_9GAMM</name>
<dbReference type="Proteomes" id="UP001432180">
    <property type="component" value="Chromosome"/>
</dbReference>
<keyword evidence="5 7" id="KW-1133">Transmembrane helix</keyword>
<evidence type="ECO:0000256" key="4">
    <source>
        <dbReference type="ARBA" id="ARBA00022692"/>
    </source>
</evidence>
<evidence type="ECO:0000256" key="6">
    <source>
        <dbReference type="ARBA" id="ARBA00023136"/>
    </source>
</evidence>
<evidence type="ECO:0000256" key="7">
    <source>
        <dbReference type="SAM" id="Phobius"/>
    </source>
</evidence>
<feature type="transmembrane region" description="Helical" evidence="7">
    <location>
        <begin position="139"/>
        <end position="163"/>
    </location>
</feature>
<dbReference type="RefSeq" id="WP_328983503.1">
    <property type="nucleotide sequence ID" value="NZ_CP121472.1"/>
</dbReference>
<evidence type="ECO:0000313" key="9">
    <source>
        <dbReference type="Proteomes" id="UP001432180"/>
    </source>
</evidence>
<feature type="transmembrane region" description="Helical" evidence="7">
    <location>
        <begin position="321"/>
        <end position="339"/>
    </location>
</feature>
<feature type="transmembrane region" description="Helical" evidence="7">
    <location>
        <begin position="351"/>
        <end position="369"/>
    </location>
</feature>
<keyword evidence="4 7" id="KW-0812">Transmembrane</keyword>
<organism evidence="8 9">
    <name type="scientific">Thiorhodovibrio winogradskyi</name>
    <dbReference type="NCBI Taxonomy" id="77007"/>
    <lineage>
        <taxon>Bacteria</taxon>
        <taxon>Pseudomonadati</taxon>
        <taxon>Pseudomonadota</taxon>
        <taxon>Gammaproteobacteria</taxon>
        <taxon>Chromatiales</taxon>
        <taxon>Chromatiaceae</taxon>
        <taxon>Thiorhodovibrio</taxon>
    </lineage>
</organism>
<protein>
    <submittedName>
        <fullName evidence="8">Lipopolysaccharide biosynthesis protein WzxC</fullName>
    </submittedName>
</protein>